<dbReference type="PANTHER" id="PTHR11827">
    <property type="entry name" value="SOLUTE CARRIER FAMILY 12, CATION COTRANSPORTERS"/>
    <property type="match status" value="1"/>
</dbReference>
<sequence length="118" mass="13454">MANLLKKFRFDASCVEQVEINEPPSKESIDAFRRLPVKEELGEEPIKDPKVLRTIRIGELVRQHCSEETRLVVISIPVPVTDVTTPLMYMSWLEVMSADLPPVLLVRGNQTNVLTFYS</sequence>
<evidence type="ECO:0000256" key="4">
    <source>
        <dbReference type="ARBA" id="ARBA00023136"/>
    </source>
</evidence>
<dbReference type="InterPro" id="IPR004842">
    <property type="entry name" value="SLC12A_fam"/>
</dbReference>
<accession>A0A3M6UAI6</accession>
<dbReference type="Pfam" id="PF03522">
    <property type="entry name" value="SLC12"/>
    <property type="match status" value="1"/>
</dbReference>
<dbReference type="OrthoDB" id="2020542at2759"/>
<keyword evidence="2" id="KW-0812">Transmembrane</keyword>
<gene>
    <name evidence="6" type="ORF">pdam_00009677</name>
</gene>
<dbReference type="GO" id="GO:0006884">
    <property type="term" value="P:cell volume homeostasis"/>
    <property type="evidence" value="ECO:0007669"/>
    <property type="project" value="TreeGrafter"/>
</dbReference>
<dbReference type="InterPro" id="IPR018491">
    <property type="entry name" value="SLC12_C"/>
</dbReference>
<evidence type="ECO:0000256" key="2">
    <source>
        <dbReference type="ARBA" id="ARBA00022692"/>
    </source>
</evidence>
<dbReference type="STRING" id="46731.A0A3M6UAI6"/>
<dbReference type="GO" id="GO:0055075">
    <property type="term" value="P:potassium ion homeostasis"/>
    <property type="evidence" value="ECO:0007669"/>
    <property type="project" value="TreeGrafter"/>
</dbReference>
<feature type="domain" description="SLC12A transporter C-terminal" evidence="5">
    <location>
        <begin position="1"/>
        <end position="118"/>
    </location>
</feature>
<dbReference type="GO" id="GO:0055078">
    <property type="term" value="P:sodium ion homeostasis"/>
    <property type="evidence" value="ECO:0007669"/>
    <property type="project" value="TreeGrafter"/>
</dbReference>
<keyword evidence="7" id="KW-1185">Reference proteome</keyword>
<reference evidence="6 7" key="1">
    <citation type="journal article" date="2018" name="Sci. Rep.">
        <title>Comparative analysis of the Pocillopora damicornis genome highlights role of immune system in coral evolution.</title>
        <authorList>
            <person name="Cunning R."/>
            <person name="Bay R.A."/>
            <person name="Gillette P."/>
            <person name="Baker A.C."/>
            <person name="Traylor-Knowles N."/>
        </authorList>
    </citation>
    <scope>NUCLEOTIDE SEQUENCE [LARGE SCALE GENOMIC DNA]</scope>
    <source>
        <strain evidence="6">RSMAS</strain>
        <tissue evidence="6">Whole animal</tissue>
    </source>
</reference>
<dbReference type="EMBL" id="RCHS01001930">
    <property type="protein sequence ID" value="RMX50596.1"/>
    <property type="molecule type" value="Genomic_DNA"/>
</dbReference>
<comment type="subcellular location">
    <subcellularLocation>
        <location evidence="1">Membrane</location>
        <topology evidence="1">Multi-pass membrane protein</topology>
    </subcellularLocation>
</comment>
<protein>
    <recommendedName>
        <fullName evidence="5">SLC12A transporter C-terminal domain-containing protein</fullName>
    </recommendedName>
</protein>
<evidence type="ECO:0000256" key="3">
    <source>
        <dbReference type="ARBA" id="ARBA00022989"/>
    </source>
</evidence>
<evidence type="ECO:0000256" key="1">
    <source>
        <dbReference type="ARBA" id="ARBA00004141"/>
    </source>
</evidence>
<dbReference type="PANTHER" id="PTHR11827:SF103">
    <property type="entry name" value="SODIUM CHLORIDE COTRANSPORTER 69, ISOFORM E"/>
    <property type="match status" value="1"/>
</dbReference>
<name>A0A3M6UAI6_POCDA</name>
<dbReference type="GO" id="GO:0008511">
    <property type="term" value="F:sodium:potassium:chloride symporter activity"/>
    <property type="evidence" value="ECO:0007669"/>
    <property type="project" value="TreeGrafter"/>
</dbReference>
<proteinExistence type="predicted"/>
<dbReference type="GO" id="GO:0055064">
    <property type="term" value="P:chloride ion homeostasis"/>
    <property type="evidence" value="ECO:0007669"/>
    <property type="project" value="TreeGrafter"/>
</dbReference>
<keyword evidence="3" id="KW-1133">Transmembrane helix</keyword>
<comment type="caution">
    <text evidence="6">The sequence shown here is derived from an EMBL/GenBank/DDBJ whole genome shotgun (WGS) entry which is preliminary data.</text>
</comment>
<dbReference type="Proteomes" id="UP000275408">
    <property type="component" value="Unassembled WGS sequence"/>
</dbReference>
<keyword evidence="4" id="KW-0472">Membrane</keyword>
<evidence type="ECO:0000313" key="6">
    <source>
        <dbReference type="EMBL" id="RMX50596.1"/>
    </source>
</evidence>
<evidence type="ECO:0000259" key="5">
    <source>
        <dbReference type="Pfam" id="PF03522"/>
    </source>
</evidence>
<evidence type="ECO:0000313" key="7">
    <source>
        <dbReference type="Proteomes" id="UP000275408"/>
    </source>
</evidence>
<organism evidence="6 7">
    <name type="scientific">Pocillopora damicornis</name>
    <name type="common">Cauliflower coral</name>
    <name type="synonym">Millepora damicornis</name>
    <dbReference type="NCBI Taxonomy" id="46731"/>
    <lineage>
        <taxon>Eukaryota</taxon>
        <taxon>Metazoa</taxon>
        <taxon>Cnidaria</taxon>
        <taxon>Anthozoa</taxon>
        <taxon>Hexacorallia</taxon>
        <taxon>Scleractinia</taxon>
        <taxon>Astrocoeniina</taxon>
        <taxon>Pocilloporidae</taxon>
        <taxon>Pocillopora</taxon>
    </lineage>
</organism>
<dbReference type="AlphaFoldDB" id="A0A3M6UAI6"/>
<dbReference type="GO" id="GO:1990573">
    <property type="term" value="P:potassium ion import across plasma membrane"/>
    <property type="evidence" value="ECO:0007669"/>
    <property type="project" value="TreeGrafter"/>
</dbReference>
<dbReference type="GO" id="GO:0016020">
    <property type="term" value="C:membrane"/>
    <property type="evidence" value="ECO:0007669"/>
    <property type="project" value="UniProtKB-SubCell"/>
</dbReference>